<dbReference type="InterPro" id="IPR056884">
    <property type="entry name" value="NPHP3-like_N"/>
</dbReference>
<reference evidence="3" key="2">
    <citation type="submission" date="2020-08" db="EMBL/GenBank/DDBJ databases">
        <title>Draft Genome Sequence of Cumin Blight Pathogen Alternaria burnsii.</title>
        <authorList>
            <person name="Feng Z."/>
        </authorList>
    </citation>
    <scope>NUCLEOTIDE SEQUENCE</scope>
    <source>
        <strain evidence="3">CBS107.38</strain>
    </source>
</reference>
<dbReference type="GeneID" id="62209146"/>
<evidence type="ECO:0000256" key="1">
    <source>
        <dbReference type="ARBA" id="ARBA00022737"/>
    </source>
</evidence>
<gene>
    <name evidence="3" type="ORF">GT037_010921</name>
</gene>
<dbReference type="InterPro" id="IPR011990">
    <property type="entry name" value="TPR-like_helical_dom_sf"/>
</dbReference>
<protein>
    <recommendedName>
        <fullName evidence="2">NACHT domain-containing protein</fullName>
    </recommendedName>
</protein>
<dbReference type="Pfam" id="PF24883">
    <property type="entry name" value="NPHP3_N"/>
    <property type="match status" value="1"/>
</dbReference>
<dbReference type="Gene3D" id="3.40.50.300">
    <property type="entry name" value="P-loop containing nucleotide triphosphate hydrolases"/>
    <property type="match status" value="1"/>
</dbReference>
<organism evidence="3 4">
    <name type="scientific">Alternaria burnsii</name>
    <dbReference type="NCBI Taxonomy" id="1187904"/>
    <lineage>
        <taxon>Eukaryota</taxon>
        <taxon>Fungi</taxon>
        <taxon>Dikarya</taxon>
        <taxon>Ascomycota</taxon>
        <taxon>Pezizomycotina</taxon>
        <taxon>Dothideomycetes</taxon>
        <taxon>Pleosporomycetidae</taxon>
        <taxon>Pleosporales</taxon>
        <taxon>Pleosporineae</taxon>
        <taxon>Pleosporaceae</taxon>
        <taxon>Alternaria</taxon>
        <taxon>Alternaria sect. Alternaria</taxon>
    </lineage>
</organism>
<evidence type="ECO:0000313" key="3">
    <source>
        <dbReference type="EMBL" id="KAF7670957.1"/>
    </source>
</evidence>
<dbReference type="RefSeq" id="XP_038781339.1">
    <property type="nucleotide sequence ID" value="XM_038935968.1"/>
</dbReference>
<dbReference type="InterPro" id="IPR031350">
    <property type="entry name" value="Goodbye_dom"/>
</dbReference>
<dbReference type="PANTHER" id="PTHR10039">
    <property type="entry name" value="AMELOGENIN"/>
    <property type="match status" value="1"/>
</dbReference>
<dbReference type="SUPFAM" id="SSF57850">
    <property type="entry name" value="RING/U-box"/>
    <property type="match status" value="1"/>
</dbReference>
<evidence type="ECO:0000259" key="2">
    <source>
        <dbReference type="PROSITE" id="PS50837"/>
    </source>
</evidence>
<name>A0A8H7ATC9_9PLEO</name>
<dbReference type="Proteomes" id="UP000596902">
    <property type="component" value="Unassembled WGS sequence"/>
</dbReference>
<comment type="caution">
    <text evidence="3">The sequence shown here is derived from an EMBL/GenBank/DDBJ whole genome shotgun (WGS) entry which is preliminary data.</text>
</comment>
<dbReference type="Pfam" id="PF17109">
    <property type="entry name" value="Goodbye"/>
    <property type="match status" value="1"/>
</dbReference>
<evidence type="ECO:0000313" key="4">
    <source>
        <dbReference type="Proteomes" id="UP000596902"/>
    </source>
</evidence>
<dbReference type="SUPFAM" id="SSF52540">
    <property type="entry name" value="P-loop containing nucleoside triphosphate hydrolases"/>
    <property type="match status" value="1"/>
</dbReference>
<dbReference type="EMBL" id="JAAABM010000026">
    <property type="protein sequence ID" value="KAF7670957.1"/>
    <property type="molecule type" value="Genomic_DNA"/>
</dbReference>
<sequence length="1590" mass="180326">MTKGPAQTSSSTDLGRLWQKALEEYREECGENLKGMKASNINEVMNNVNYSMESFGASRHSGGKGDRFRQAMGDHLGSMQKCINGLAEIGAAAGAFPPAMPVGLIFTAASGLISAFSAVRAEYDRIEEFFGYSSRFFERLAICESRADSDAVAIAIVRVFSQQLTVCGRVRYLIQGKAKRMKQFFKALWEAEDEKLATAYAAMHASIEELDQAIGFESYSAIRDVKDDMAINRSKMEGLDVKLSSFRKDLGQDIQQVYAESLKLEVVIKDGFYSVNARLDESLALNHKIAKNHEKLLESQNAMAKMLSELSKARHGQGEPRIQDQDLGSNASGGNFQAVREIKKFFTRNQATFPLWMDAHRENLAIHEDLCGSRVQNTAQWVFEHQSFKNWVDGKEPILWLKGTEGVGKSFLAQSIIENLRKRQEEHIWVAYFYFKEAFPYLQSRQNAFASSALQLADTHTKYAEQVAADLRESAEDLNDVPTWKRFFLSRFPGGEGAMDRLFLVFDGLDEAYLQPVGALSRFLSDLKRKNANISVLVTSRPEDTAVLGLLNPSVIEIKKENIQLDIRELLKHRLQTLPRVRKFSPAIKKTIIRKVVQQADSMLYVEHMVRRFASIGRGQAVLEELERMPRTLHDLYKLLLAECRSGRSDAQYQAMKKLFAWLAFSKRSLSLAEASSLVQLTLSDDTFDVEEEVVGRSSRILELNQPRQTYGDIVDGDEEYANLDSVEENIIPELQYRKLPLAFQDRSLREYFTSTSIDADSEIEFRTPATAAHLTILQMCIEIMLKASESSENRQSSELAMYAIQNWYEHLEELDVTSMTDDAIQQVVTSLYSITQNQNNLAKLFERLARPTDIYPERANGIANPWTDILVSWLARAKPRVEASLQVEVRDWIQEVKETNILLPLARGHVQNWLTATDQVWILEKFRFAKAALLLMDAFESNDAEPLRDIRAIEEKRDVSIANYEAFRAFGTTLSDYAYREPNKVRQRKLMEMSIVYLEQSVFLMKEDNLEKVAALRILASTYTSNDQTAHAIKSYDQAYAMLPPRVEGLSREGQKDVDDIRLDILLAKAAVYAKKSDTANALRMFNQTRAMAGKQPLMGSVLNDITLLFTEENDKDGSKLMNLLAGWTEKERNSWFFYCFETSIGQGALMRMLRAAKLANKTDALLSWLSALASKISANSYYLFNVKAAIATMYYPVLGDIEKGRSVRFEMLEMEPQHDSWYKDNMKAAQSEIRSKLADISFHEFQLSIEPQKKEQLIKDLKLSRNVDDEDSKQDDRDNTSGTHIIMLRTNMLRIMGPAIKYEKYMNELFNECMRGLEDDIAWNDSRNLRLLAKVLASLDGLERDAMIASSAQFSVLDRTLYGEDADFDIVESASNSGNIDSDADNRTTTHDEIVEVSIEPTQLVTERLMLTPVQTSESMMPISQALIDTAPATMNDYSVQVVNFVESLDDKAPTIATTSKADEDLNGIKIGCDGGCGTFIDSWSQPFFFCLVCPNCDLCQECHKKRLKQTAGEIPEPWLSFCGPNHRYIKAPIKNWRGIKNGVIRIDGEKDRTVKEWLEGLKKERWQKAWHAFWTRQGGLKNIGHDG</sequence>
<dbReference type="Gene3D" id="1.25.40.10">
    <property type="entry name" value="Tetratricopeptide repeat domain"/>
    <property type="match status" value="1"/>
</dbReference>
<reference evidence="3" key="1">
    <citation type="submission" date="2020-01" db="EMBL/GenBank/DDBJ databases">
        <authorList>
            <person name="Feng Z.H.Z."/>
        </authorList>
    </citation>
    <scope>NUCLEOTIDE SEQUENCE</scope>
    <source>
        <strain evidence="3">CBS107.38</strain>
    </source>
</reference>
<keyword evidence="4" id="KW-1185">Reference proteome</keyword>
<dbReference type="InterPro" id="IPR027417">
    <property type="entry name" value="P-loop_NTPase"/>
</dbReference>
<proteinExistence type="predicted"/>
<dbReference type="PROSITE" id="PS50837">
    <property type="entry name" value="NACHT"/>
    <property type="match status" value="1"/>
</dbReference>
<dbReference type="PANTHER" id="PTHR10039:SF17">
    <property type="entry name" value="FUNGAL STAND N-TERMINAL GOODBYE DOMAIN-CONTAINING PROTEIN-RELATED"/>
    <property type="match status" value="1"/>
</dbReference>
<feature type="domain" description="NACHT" evidence="2">
    <location>
        <begin position="397"/>
        <end position="542"/>
    </location>
</feature>
<dbReference type="InterPro" id="IPR007111">
    <property type="entry name" value="NACHT_NTPase"/>
</dbReference>
<accession>A0A8H7ATC9</accession>
<keyword evidence="1" id="KW-0677">Repeat</keyword>